<feature type="transmembrane region" description="Helical" evidence="5">
    <location>
        <begin position="43"/>
        <end position="60"/>
    </location>
</feature>
<dbReference type="InterPro" id="IPR008521">
    <property type="entry name" value="Mg_trans_NIPA"/>
</dbReference>
<dbReference type="GO" id="GO:0016020">
    <property type="term" value="C:membrane"/>
    <property type="evidence" value="ECO:0007669"/>
    <property type="project" value="UniProtKB-SubCell"/>
</dbReference>
<dbReference type="PANTHER" id="PTHR12570:SF65">
    <property type="entry name" value="MAGNESIUM TRANSPORTER NIPA9-RELATED"/>
    <property type="match status" value="1"/>
</dbReference>
<evidence type="ECO:0000256" key="2">
    <source>
        <dbReference type="ARBA" id="ARBA00022692"/>
    </source>
</evidence>
<name>A0A7S4N8Q7_9STRA</name>
<keyword evidence="3 5" id="KW-1133">Transmembrane helix</keyword>
<evidence type="ECO:0000256" key="3">
    <source>
        <dbReference type="ARBA" id="ARBA00022989"/>
    </source>
</evidence>
<accession>A0A7S4N8Q7</accession>
<keyword evidence="4 5" id="KW-0472">Membrane</keyword>
<feature type="transmembrane region" description="Helical" evidence="5">
    <location>
        <begin position="146"/>
        <end position="165"/>
    </location>
</feature>
<feature type="transmembrane region" description="Helical" evidence="5">
    <location>
        <begin position="251"/>
        <end position="272"/>
    </location>
</feature>
<dbReference type="EMBL" id="HBKQ01046828">
    <property type="protein sequence ID" value="CAE2271563.1"/>
    <property type="molecule type" value="Transcribed_RNA"/>
</dbReference>
<evidence type="ECO:0000256" key="4">
    <source>
        <dbReference type="ARBA" id="ARBA00023136"/>
    </source>
</evidence>
<feature type="transmembrane region" description="Helical" evidence="5">
    <location>
        <begin position="6"/>
        <end position="31"/>
    </location>
</feature>
<dbReference type="Pfam" id="PF05653">
    <property type="entry name" value="Mg_trans_NIPA"/>
    <property type="match status" value="1"/>
</dbReference>
<gene>
    <name evidence="6" type="ORF">OAUR00152_LOCUS32320</name>
</gene>
<dbReference type="AlphaFoldDB" id="A0A7S4N8Q7"/>
<feature type="transmembrane region" description="Helical" evidence="5">
    <location>
        <begin position="66"/>
        <end position="91"/>
    </location>
</feature>
<feature type="transmembrane region" description="Helical" evidence="5">
    <location>
        <begin position="214"/>
        <end position="239"/>
    </location>
</feature>
<evidence type="ECO:0000256" key="5">
    <source>
        <dbReference type="SAM" id="Phobius"/>
    </source>
</evidence>
<protein>
    <submittedName>
        <fullName evidence="6">Uncharacterized protein</fullName>
    </submittedName>
</protein>
<reference evidence="6" key="1">
    <citation type="submission" date="2021-01" db="EMBL/GenBank/DDBJ databases">
        <authorList>
            <person name="Corre E."/>
            <person name="Pelletier E."/>
            <person name="Niang G."/>
            <person name="Scheremetjew M."/>
            <person name="Finn R."/>
            <person name="Kale V."/>
            <person name="Holt S."/>
            <person name="Cochrane G."/>
            <person name="Meng A."/>
            <person name="Brown T."/>
            <person name="Cohen L."/>
        </authorList>
    </citation>
    <scope>NUCLEOTIDE SEQUENCE</scope>
    <source>
        <strain evidence="6">Isolate 1302-5</strain>
    </source>
</reference>
<evidence type="ECO:0000256" key="1">
    <source>
        <dbReference type="ARBA" id="ARBA00004141"/>
    </source>
</evidence>
<comment type="subcellular location">
    <subcellularLocation>
        <location evidence="1">Membrane</location>
        <topology evidence="1">Multi-pass membrane protein</topology>
    </subcellularLocation>
</comment>
<keyword evidence="2 5" id="KW-0812">Transmembrane</keyword>
<feature type="transmembrane region" description="Helical" evidence="5">
    <location>
        <begin position="185"/>
        <end position="208"/>
    </location>
</feature>
<dbReference type="GO" id="GO:0015095">
    <property type="term" value="F:magnesium ion transmembrane transporter activity"/>
    <property type="evidence" value="ECO:0007669"/>
    <property type="project" value="InterPro"/>
</dbReference>
<feature type="transmembrane region" description="Helical" evidence="5">
    <location>
        <begin position="284"/>
        <end position="303"/>
    </location>
</feature>
<sequence length="371" mass="38116">MGSGGGVFLPLLGVFLCALGTVVNTSGMLFMKRASLVEADRPFYLRRFFWAGIALVVLNATAFDMIVYAVAPLGLIAPVSSLTVVWGNVFASRGWITGEKEDVNAVVVKANAVIVGGILAATAFGPKSADLPSPETMERQLGTPEVVLYIMGALGTIGASVRALYLSSSSAAGRAKISERTALLFPLASALCASFSVVSFKAVAIYLARHVSSAHAPIGVGILLALTVGIALAVLNAVLLNAGMERTRASYLLSAYQALVILFTIIAGGLFYDEFQQMKGGGGAKVAGFCLGVASAIGGIGWLSHLQPSSGSVGGGAGGTEQDYVQVELKDAHENGAGSSGGGFHNDDHEELLECEVDGDVGITVTDASII</sequence>
<proteinExistence type="predicted"/>
<organism evidence="6">
    <name type="scientific">Odontella aurita</name>
    <dbReference type="NCBI Taxonomy" id="265563"/>
    <lineage>
        <taxon>Eukaryota</taxon>
        <taxon>Sar</taxon>
        <taxon>Stramenopiles</taxon>
        <taxon>Ochrophyta</taxon>
        <taxon>Bacillariophyta</taxon>
        <taxon>Mediophyceae</taxon>
        <taxon>Biddulphiophycidae</taxon>
        <taxon>Eupodiscales</taxon>
        <taxon>Odontellaceae</taxon>
        <taxon>Odontella</taxon>
    </lineage>
</organism>
<feature type="transmembrane region" description="Helical" evidence="5">
    <location>
        <begin position="103"/>
        <end position="126"/>
    </location>
</feature>
<evidence type="ECO:0000313" key="6">
    <source>
        <dbReference type="EMBL" id="CAE2271563.1"/>
    </source>
</evidence>
<dbReference type="PANTHER" id="PTHR12570">
    <property type="match status" value="1"/>
</dbReference>